<comment type="caution">
    <text evidence="2">The sequence shown here is derived from an EMBL/GenBank/DDBJ whole genome shotgun (WGS) entry which is preliminary data.</text>
</comment>
<evidence type="ECO:0008006" key="4">
    <source>
        <dbReference type="Google" id="ProtNLM"/>
    </source>
</evidence>
<dbReference type="OrthoDB" id="167512at2759"/>
<reference evidence="2 3" key="1">
    <citation type="submission" date="2018-08" db="EMBL/GenBank/DDBJ databases">
        <title>Genomic investigation of the strawberry pathogen Phytophthora fragariae indicates pathogenicity is determined by transcriptional variation in three key races.</title>
        <authorList>
            <person name="Adams T.M."/>
            <person name="Armitage A.D."/>
            <person name="Sobczyk M.K."/>
            <person name="Bates H.J."/>
            <person name="Dunwell J.M."/>
            <person name="Nellist C.F."/>
            <person name="Harrison R.J."/>
        </authorList>
    </citation>
    <scope>NUCLEOTIDE SEQUENCE [LARGE SCALE GENOMIC DNA]</scope>
    <source>
        <strain evidence="2 3">NOV-27</strain>
    </source>
</reference>
<evidence type="ECO:0000313" key="2">
    <source>
        <dbReference type="EMBL" id="KAE9225055.1"/>
    </source>
</evidence>
<dbReference type="InterPro" id="IPR011010">
    <property type="entry name" value="DNA_brk_join_enz"/>
</dbReference>
<dbReference type="InterPro" id="IPR052925">
    <property type="entry name" value="Phage_Integrase-like_Recomb"/>
</dbReference>
<dbReference type="AlphaFoldDB" id="A0A6A3YU48"/>
<dbReference type="EMBL" id="QXGB01000200">
    <property type="protein sequence ID" value="KAE9225055.1"/>
    <property type="molecule type" value="Genomic_DNA"/>
</dbReference>
<dbReference type="GO" id="GO:0015074">
    <property type="term" value="P:DNA integration"/>
    <property type="evidence" value="ECO:0007669"/>
    <property type="project" value="InterPro"/>
</dbReference>
<dbReference type="SUPFAM" id="SSF56349">
    <property type="entry name" value="DNA breaking-rejoining enzymes"/>
    <property type="match status" value="1"/>
</dbReference>
<dbReference type="Proteomes" id="UP000433483">
    <property type="component" value="Unassembled WGS sequence"/>
</dbReference>
<dbReference type="PANTHER" id="PTHR34605">
    <property type="entry name" value="PHAGE_INTEGRASE DOMAIN-CONTAINING PROTEIN"/>
    <property type="match status" value="1"/>
</dbReference>
<dbReference type="GO" id="GO:0006310">
    <property type="term" value="P:DNA recombination"/>
    <property type="evidence" value="ECO:0007669"/>
    <property type="project" value="UniProtKB-KW"/>
</dbReference>
<evidence type="ECO:0000313" key="3">
    <source>
        <dbReference type="Proteomes" id="UP000433483"/>
    </source>
</evidence>
<protein>
    <recommendedName>
        <fullName evidence="4">Tyr recombinase domain-containing protein</fullName>
    </recommendedName>
</protein>
<name>A0A6A3YU48_9STRA</name>
<dbReference type="GO" id="GO:0003677">
    <property type="term" value="F:DNA binding"/>
    <property type="evidence" value="ECO:0007669"/>
    <property type="project" value="InterPro"/>
</dbReference>
<organism evidence="2 3">
    <name type="scientific">Phytophthora fragariae</name>
    <dbReference type="NCBI Taxonomy" id="53985"/>
    <lineage>
        <taxon>Eukaryota</taxon>
        <taxon>Sar</taxon>
        <taxon>Stramenopiles</taxon>
        <taxon>Oomycota</taxon>
        <taxon>Peronosporomycetes</taxon>
        <taxon>Peronosporales</taxon>
        <taxon>Peronosporaceae</taxon>
        <taxon>Phytophthora</taxon>
    </lineage>
</organism>
<proteinExistence type="predicted"/>
<evidence type="ECO:0000256" key="1">
    <source>
        <dbReference type="ARBA" id="ARBA00023172"/>
    </source>
</evidence>
<keyword evidence="1" id="KW-0233">DNA recombination</keyword>
<dbReference type="Gene3D" id="1.10.443.10">
    <property type="entry name" value="Intergrase catalytic core"/>
    <property type="match status" value="1"/>
</dbReference>
<keyword evidence="3" id="KW-1185">Reference proteome</keyword>
<dbReference type="PANTHER" id="PTHR34605:SF3">
    <property type="entry name" value="P CELL-TYPE AGGLUTINATION PROTEIN MAP4-LIKE-RELATED"/>
    <property type="match status" value="1"/>
</dbReference>
<gene>
    <name evidence="2" type="ORF">PF005_g5686</name>
</gene>
<accession>A0A6A3YU48</accession>
<sequence length="318" mass="34854">MTWSSRRGIPTWFSGVPLQAQVQHISDFVLHGFQYGFGSGGHIRSESIMAVLQGVRHFFAASGFEFPLTHPHIRMLLKGIRRLDAARQRKAPVSLELLESCFHNLAFDAPFDQALWGVLCLAFFFLLRRSEIVAITGHAFKWFALRAQDIAVLDSTGKPTLSPQLAYSVGLRLVGSKTNQDGAPTTRMLSRSGHPFLCPVFGALILLQARKGLPAGIPAAVYLSRLGKPASVSATDVADAIKRPALVTGKDPRQFSCHSLRSGGAKHMYRCGTDALTIQFHGRWVFDAFKSYTRLCQESITTLAADMVKGTTGDSTLH</sequence>
<dbReference type="InterPro" id="IPR013762">
    <property type="entry name" value="Integrase-like_cat_sf"/>
</dbReference>